<accession>A0ABW0U1E7</accession>
<keyword evidence="1" id="KW-0479">Metal-binding</keyword>
<dbReference type="EMBL" id="JBHSNP010000028">
    <property type="protein sequence ID" value="MFC5604384.1"/>
    <property type="molecule type" value="Genomic_DNA"/>
</dbReference>
<keyword evidence="3" id="KW-0472">Membrane</keyword>
<dbReference type="PANTHER" id="PTHR31302:SF31">
    <property type="entry name" value="PHOSPHODIESTERASE YAEI"/>
    <property type="match status" value="1"/>
</dbReference>
<keyword evidence="6" id="KW-1185">Reference proteome</keyword>
<evidence type="ECO:0000256" key="3">
    <source>
        <dbReference type="SAM" id="Phobius"/>
    </source>
</evidence>
<proteinExistence type="predicted"/>
<dbReference type="CDD" id="cd07385">
    <property type="entry name" value="MPP_YkuE_C"/>
    <property type="match status" value="1"/>
</dbReference>
<name>A0ABW0U1E7_9BACL</name>
<dbReference type="Proteomes" id="UP001596071">
    <property type="component" value="Unassembled WGS sequence"/>
</dbReference>
<gene>
    <name evidence="5" type="ORF">ACFPTP_14225</name>
</gene>
<organism evidence="5 6">
    <name type="scientific">Sporosarcina koreensis</name>
    <dbReference type="NCBI Taxonomy" id="334735"/>
    <lineage>
        <taxon>Bacteria</taxon>
        <taxon>Bacillati</taxon>
        <taxon>Bacillota</taxon>
        <taxon>Bacilli</taxon>
        <taxon>Bacillales</taxon>
        <taxon>Caryophanaceae</taxon>
        <taxon>Sporosarcina</taxon>
    </lineage>
</organism>
<dbReference type="Gene3D" id="3.60.21.10">
    <property type="match status" value="1"/>
</dbReference>
<comment type="caution">
    <text evidence="5">The sequence shown here is derived from an EMBL/GenBank/DDBJ whole genome shotgun (WGS) entry which is preliminary data.</text>
</comment>
<keyword evidence="3" id="KW-0812">Transmembrane</keyword>
<dbReference type="InterPro" id="IPR004843">
    <property type="entry name" value="Calcineurin-like_PHP"/>
</dbReference>
<feature type="domain" description="Calcineurin-like phosphoesterase" evidence="4">
    <location>
        <begin position="53"/>
        <end position="222"/>
    </location>
</feature>
<feature type="transmembrane region" description="Helical" evidence="3">
    <location>
        <begin position="12"/>
        <end position="27"/>
    </location>
</feature>
<keyword evidence="2" id="KW-0378">Hydrolase</keyword>
<evidence type="ECO:0000259" key="4">
    <source>
        <dbReference type="Pfam" id="PF00149"/>
    </source>
</evidence>
<sequence length="287" mass="32427">MSVQKRKKRKGIILFFILLLLLGLYIYKENRTIGVTFVEIQASVLPESFDHYRIVQLSDIHDSEFGDNNLELVNKVKVLSPDAIFITGDFVDRNRYDLEQSLKIIKQLHDVAPFYYVTGNHEISTNDDDHIKTELERLGVHVLINESVAIEKGQGEQIAIGGIEDPLSSNLDEKEYVEQAIDKTFKDVPDDMFKILLSHRPEQFNVYVERQIDLVFSGHAHGGQIRIPGIGGLVAPGQGWFPKYTSGIHKADKTSMIISRGLGNSIVPIRVFNRPEVVVVTLRSSTE</sequence>
<dbReference type="PANTHER" id="PTHR31302">
    <property type="entry name" value="TRANSMEMBRANE PROTEIN WITH METALLOPHOSPHOESTERASE DOMAIN-RELATED"/>
    <property type="match status" value="1"/>
</dbReference>
<dbReference type="InterPro" id="IPR029052">
    <property type="entry name" value="Metallo-depent_PP-like"/>
</dbReference>
<reference evidence="6" key="1">
    <citation type="journal article" date="2019" name="Int. J. Syst. Evol. Microbiol.">
        <title>The Global Catalogue of Microorganisms (GCM) 10K type strain sequencing project: providing services to taxonomists for standard genome sequencing and annotation.</title>
        <authorList>
            <consortium name="The Broad Institute Genomics Platform"/>
            <consortium name="The Broad Institute Genome Sequencing Center for Infectious Disease"/>
            <person name="Wu L."/>
            <person name="Ma J."/>
        </authorList>
    </citation>
    <scope>NUCLEOTIDE SEQUENCE [LARGE SCALE GENOMIC DNA]</scope>
    <source>
        <strain evidence="6">KACC 11299</strain>
    </source>
</reference>
<keyword evidence="3" id="KW-1133">Transmembrane helix</keyword>
<evidence type="ECO:0000313" key="5">
    <source>
        <dbReference type="EMBL" id="MFC5604384.1"/>
    </source>
</evidence>
<dbReference type="InterPro" id="IPR051158">
    <property type="entry name" value="Metallophosphoesterase_sf"/>
</dbReference>
<evidence type="ECO:0000313" key="6">
    <source>
        <dbReference type="Proteomes" id="UP001596071"/>
    </source>
</evidence>
<protein>
    <submittedName>
        <fullName evidence="5">Metallophosphoesterase</fullName>
    </submittedName>
</protein>
<evidence type="ECO:0000256" key="1">
    <source>
        <dbReference type="ARBA" id="ARBA00022723"/>
    </source>
</evidence>
<dbReference type="SUPFAM" id="SSF56300">
    <property type="entry name" value="Metallo-dependent phosphatases"/>
    <property type="match status" value="1"/>
</dbReference>
<dbReference type="Pfam" id="PF00149">
    <property type="entry name" value="Metallophos"/>
    <property type="match status" value="1"/>
</dbReference>
<evidence type="ECO:0000256" key="2">
    <source>
        <dbReference type="ARBA" id="ARBA00022801"/>
    </source>
</evidence>